<reference evidence="1 2" key="1">
    <citation type="submission" date="2019-05" db="EMBL/GenBank/DDBJ databases">
        <title>Draft genome sequence of Nonomuraea zeae DSM 100528.</title>
        <authorList>
            <person name="Saricaoglu S."/>
            <person name="Isik K."/>
        </authorList>
    </citation>
    <scope>NUCLEOTIDE SEQUENCE [LARGE SCALE GENOMIC DNA]</scope>
    <source>
        <strain evidence="1 2">DSM 100528</strain>
    </source>
</reference>
<sequence>MLNIALARAKVFQLVARCWNGGDKTRMYFTIWEHKSGGIYKSVKYGRKLPCNGKPQYGRIYNAKIGTRYRVSIQLAGKRHTAEAWLQNYG</sequence>
<dbReference type="OrthoDB" id="3486991at2"/>
<protein>
    <submittedName>
        <fullName evidence="1">Uncharacterized protein</fullName>
    </submittedName>
</protein>
<evidence type="ECO:0000313" key="1">
    <source>
        <dbReference type="EMBL" id="TMR35116.1"/>
    </source>
</evidence>
<dbReference type="EMBL" id="VCKX01000037">
    <property type="protein sequence ID" value="TMR35116.1"/>
    <property type="molecule type" value="Genomic_DNA"/>
</dbReference>
<name>A0A5S4GQ77_9ACTN</name>
<dbReference type="AlphaFoldDB" id="A0A5S4GQ77"/>
<comment type="caution">
    <text evidence="1">The sequence shown here is derived from an EMBL/GenBank/DDBJ whole genome shotgun (WGS) entry which is preliminary data.</text>
</comment>
<dbReference type="Proteomes" id="UP000306628">
    <property type="component" value="Unassembled WGS sequence"/>
</dbReference>
<dbReference type="RefSeq" id="WP_138690290.1">
    <property type="nucleotide sequence ID" value="NZ_JBHSAZ010000043.1"/>
</dbReference>
<gene>
    <name evidence="1" type="ORF">ETD85_14900</name>
</gene>
<keyword evidence="2" id="KW-1185">Reference proteome</keyword>
<accession>A0A5S4GQ77</accession>
<evidence type="ECO:0000313" key="2">
    <source>
        <dbReference type="Proteomes" id="UP000306628"/>
    </source>
</evidence>
<organism evidence="1 2">
    <name type="scientific">Nonomuraea zeae</name>
    <dbReference type="NCBI Taxonomy" id="1642303"/>
    <lineage>
        <taxon>Bacteria</taxon>
        <taxon>Bacillati</taxon>
        <taxon>Actinomycetota</taxon>
        <taxon>Actinomycetes</taxon>
        <taxon>Streptosporangiales</taxon>
        <taxon>Streptosporangiaceae</taxon>
        <taxon>Nonomuraea</taxon>
    </lineage>
</organism>
<proteinExistence type="predicted"/>